<dbReference type="PROSITE" id="PS52012">
    <property type="entry name" value="CFEM"/>
    <property type="match status" value="1"/>
</dbReference>
<evidence type="ECO:0000256" key="9">
    <source>
        <dbReference type="ARBA" id="ARBA00022989"/>
    </source>
</evidence>
<dbReference type="InterPro" id="IPR052337">
    <property type="entry name" value="SAT4-like"/>
</dbReference>
<keyword evidence="6" id="KW-0325">Glycoprotein</keyword>
<feature type="disulfide bond" evidence="14">
    <location>
        <begin position="46"/>
        <end position="53"/>
    </location>
</feature>
<comment type="subcellular location">
    <subcellularLocation>
        <location evidence="2">Membrane</location>
        <topology evidence="2">Lipid-anchor</topology>
        <topology evidence="2">GPI-anchor</topology>
    </subcellularLocation>
    <subcellularLocation>
        <location evidence="1">Membrane</location>
        <topology evidence="1">Multi-pass membrane protein</topology>
    </subcellularLocation>
    <subcellularLocation>
        <location evidence="3">Secreted</location>
    </subcellularLocation>
</comment>
<comment type="similarity">
    <text evidence="13">Belongs to the SAT4 family.</text>
</comment>
<feature type="transmembrane region" description="Helical" evidence="16">
    <location>
        <begin position="333"/>
        <end position="356"/>
    </location>
</feature>
<keyword evidence="14" id="KW-0408">Iron</keyword>
<evidence type="ECO:0000259" key="18">
    <source>
        <dbReference type="PROSITE" id="PS52012"/>
    </source>
</evidence>
<keyword evidence="14" id="KW-0349">Heme</keyword>
<dbReference type="InterPro" id="IPR049326">
    <property type="entry name" value="Rhodopsin_dom_fungi"/>
</dbReference>
<feature type="domain" description="CFEM" evidence="18">
    <location>
        <begin position="4"/>
        <end position="115"/>
    </location>
</feature>
<sequence>MRLFASLVSALVMAGAAATAATTNSLASLPSCSLTCMATLVSNSSCALDDTTCVCTNKLLVASIEKCVAASCTPKEMLTTINVTSTNCGVVPRDKRRTYDTVSITLGIITGIVVAVRISFKLFVIHDQLNLSDIFILATMGSGIPSTVMNTTGLTKHGLARDIWTVPFDDITLFGRYYYVMEVLYFAHVTLLKLSILFFYLRIFPAPGVRRLLWATVAVVAAFGLAFVIAAIFQCSPISYFWTKWSGETTGSCVSINHLAWANAAGSILLDLCMLAIPLSQLRHLKLHWKKKLGVGLMFCTGTFVTVMSIVRLHSLIMFANSHNTTWDQWEAALWSTIEINIGIICACMPSIRVVLVRLFPRVFDSTFHDHGKGSYYASDQYKRSMPQDNAVSGGLNGNDTLNSPHDNGDSGGISTPTGSHHRAVECDHNVNRGAIDPSGILCSRTYTVKYGADLDETSLVQMADLDRESAKSSSSISDSYERKVPMPSVSRMRVEGAGK</sequence>
<reference evidence="19 20" key="1">
    <citation type="journal article" date="2024" name="IMA Fungus">
        <title>IMA Genome - F19 : A genome assembly and annotation guide to empower mycologists, including annotated draft genome sequences of Ceratocystis pirilliformis, Diaporthe australafricana, Fusarium ophioides, Paecilomyces lecythidis, and Sporothrix stenoceras.</title>
        <authorList>
            <person name="Aylward J."/>
            <person name="Wilson A.M."/>
            <person name="Visagie C.M."/>
            <person name="Spraker J."/>
            <person name="Barnes I."/>
            <person name="Buitendag C."/>
            <person name="Ceriani C."/>
            <person name="Del Mar Angel L."/>
            <person name="du Plessis D."/>
            <person name="Fuchs T."/>
            <person name="Gasser K."/>
            <person name="Kramer D."/>
            <person name="Li W."/>
            <person name="Munsamy K."/>
            <person name="Piso A."/>
            <person name="Price J.L."/>
            <person name="Sonnekus B."/>
            <person name="Thomas C."/>
            <person name="van der Nest A."/>
            <person name="van Dijk A."/>
            <person name="van Heerden A."/>
            <person name="van Vuuren N."/>
            <person name="Yilmaz N."/>
            <person name="Duong T.A."/>
            <person name="van der Merwe N.A."/>
            <person name="Wingfield M.J."/>
            <person name="Wingfield B.D."/>
        </authorList>
    </citation>
    <scope>NUCLEOTIDE SEQUENCE [LARGE SCALE GENOMIC DNA]</scope>
    <source>
        <strain evidence="19 20">CMW 12675</strain>
    </source>
</reference>
<dbReference type="EMBL" id="JAWDJO010000044">
    <property type="protein sequence ID" value="KAL1897530.1"/>
    <property type="molecule type" value="Genomic_DNA"/>
</dbReference>
<feature type="transmembrane region" description="Helical" evidence="16">
    <location>
        <begin position="293"/>
        <end position="313"/>
    </location>
</feature>
<keyword evidence="9 16" id="KW-1133">Transmembrane helix</keyword>
<evidence type="ECO:0000256" key="13">
    <source>
        <dbReference type="ARBA" id="ARBA00038359"/>
    </source>
</evidence>
<dbReference type="Pfam" id="PF05730">
    <property type="entry name" value="CFEM"/>
    <property type="match status" value="1"/>
</dbReference>
<evidence type="ECO:0000256" key="14">
    <source>
        <dbReference type="PROSITE-ProRule" id="PRU01356"/>
    </source>
</evidence>
<evidence type="ECO:0000256" key="6">
    <source>
        <dbReference type="ARBA" id="ARBA00022622"/>
    </source>
</evidence>
<comment type="caution">
    <text evidence="19">The sequence shown here is derived from an EMBL/GenBank/DDBJ whole genome shotgun (WGS) entry which is preliminary data.</text>
</comment>
<evidence type="ECO:0000256" key="4">
    <source>
        <dbReference type="ARBA" id="ARBA00010031"/>
    </source>
</evidence>
<dbReference type="Proteomes" id="UP001583280">
    <property type="component" value="Unassembled WGS sequence"/>
</dbReference>
<accession>A0ABR3ZB55</accession>
<dbReference type="Pfam" id="PF20684">
    <property type="entry name" value="Fung_rhodopsin"/>
    <property type="match status" value="1"/>
</dbReference>
<feature type="disulfide bond" evidence="14">
    <location>
        <begin position="36"/>
        <end position="67"/>
    </location>
</feature>
<evidence type="ECO:0000256" key="2">
    <source>
        <dbReference type="ARBA" id="ARBA00004589"/>
    </source>
</evidence>
<evidence type="ECO:0000256" key="15">
    <source>
        <dbReference type="SAM" id="MobiDB-lite"/>
    </source>
</evidence>
<feature type="transmembrane region" description="Helical" evidence="16">
    <location>
        <begin position="177"/>
        <end position="200"/>
    </location>
</feature>
<dbReference type="PANTHER" id="PTHR33048">
    <property type="entry name" value="PTH11-LIKE INTEGRAL MEMBRANE PROTEIN (AFU_ORTHOLOGUE AFUA_5G11245)"/>
    <property type="match status" value="1"/>
</dbReference>
<comment type="similarity">
    <text evidence="4">Belongs to the RBT5 family.</text>
</comment>
<keyword evidence="14" id="KW-0479">Metal-binding</keyword>
<dbReference type="SMART" id="SM00747">
    <property type="entry name" value="CFEM"/>
    <property type="match status" value="1"/>
</dbReference>
<evidence type="ECO:0000256" key="7">
    <source>
        <dbReference type="ARBA" id="ARBA00022692"/>
    </source>
</evidence>
<evidence type="ECO:0000256" key="5">
    <source>
        <dbReference type="ARBA" id="ARBA00022525"/>
    </source>
</evidence>
<keyword evidence="11 14" id="KW-1015">Disulfide bond</keyword>
<evidence type="ECO:0000256" key="17">
    <source>
        <dbReference type="SAM" id="SignalP"/>
    </source>
</evidence>
<feature type="transmembrane region" description="Helical" evidence="16">
    <location>
        <begin position="260"/>
        <end position="281"/>
    </location>
</feature>
<keyword evidence="12" id="KW-0449">Lipoprotein</keyword>
<evidence type="ECO:0000256" key="8">
    <source>
        <dbReference type="ARBA" id="ARBA00022729"/>
    </source>
</evidence>
<feature type="region of interest" description="Disordered" evidence="15">
    <location>
        <begin position="388"/>
        <end position="422"/>
    </location>
</feature>
<evidence type="ECO:0000313" key="19">
    <source>
        <dbReference type="EMBL" id="KAL1897530.1"/>
    </source>
</evidence>
<keyword evidence="6" id="KW-0336">GPI-anchor</keyword>
<evidence type="ECO:0000256" key="10">
    <source>
        <dbReference type="ARBA" id="ARBA00023136"/>
    </source>
</evidence>
<name>A0ABR3ZB55_9PEZI</name>
<evidence type="ECO:0000256" key="16">
    <source>
        <dbReference type="SAM" id="Phobius"/>
    </source>
</evidence>
<dbReference type="InterPro" id="IPR008427">
    <property type="entry name" value="Extracellular_membr_CFEM_dom"/>
</dbReference>
<feature type="region of interest" description="Disordered" evidence="15">
    <location>
        <begin position="466"/>
        <end position="500"/>
    </location>
</feature>
<feature type="chain" id="PRO_5047054642" description="CFEM domain-containing protein" evidence="17">
    <location>
        <begin position="22"/>
        <end position="500"/>
    </location>
</feature>
<evidence type="ECO:0000256" key="1">
    <source>
        <dbReference type="ARBA" id="ARBA00004141"/>
    </source>
</evidence>
<keyword evidence="8 17" id="KW-0732">Signal</keyword>
<feature type="disulfide bond" evidence="14">
    <location>
        <begin position="32"/>
        <end position="72"/>
    </location>
</feature>
<feature type="binding site" description="axial binding residue" evidence="14">
    <location>
        <position position="50"/>
    </location>
    <ligand>
        <name>heme</name>
        <dbReference type="ChEBI" id="CHEBI:30413"/>
    </ligand>
    <ligandPart>
        <name>Fe</name>
        <dbReference type="ChEBI" id="CHEBI:18248"/>
    </ligandPart>
</feature>
<evidence type="ECO:0000256" key="3">
    <source>
        <dbReference type="ARBA" id="ARBA00004613"/>
    </source>
</evidence>
<dbReference type="PANTHER" id="PTHR33048:SF143">
    <property type="entry name" value="EXTRACELLULAR MEMBRANE PROTEIN CFEM DOMAIN-CONTAINING PROTEIN-RELATED"/>
    <property type="match status" value="1"/>
</dbReference>
<organism evidence="19 20">
    <name type="scientific">Ceratocystis pirilliformis</name>
    <dbReference type="NCBI Taxonomy" id="259994"/>
    <lineage>
        <taxon>Eukaryota</taxon>
        <taxon>Fungi</taxon>
        <taxon>Dikarya</taxon>
        <taxon>Ascomycota</taxon>
        <taxon>Pezizomycotina</taxon>
        <taxon>Sordariomycetes</taxon>
        <taxon>Hypocreomycetidae</taxon>
        <taxon>Microascales</taxon>
        <taxon>Ceratocystidaceae</taxon>
        <taxon>Ceratocystis</taxon>
    </lineage>
</organism>
<keyword evidence="5" id="KW-0964">Secreted</keyword>
<keyword evidence="20" id="KW-1185">Reference proteome</keyword>
<evidence type="ECO:0000256" key="11">
    <source>
        <dbReference type="ARBA" id="ARBA00023157"/>
    </source>
</evidence>
<feature type="disulfide bond" evidence="14">
    <location>
        <begin position="55"/>
        <end position="88"/>
    </location>
</feature>
<feature type="signal peptide" evidence="17">
    <location>
        <begin position="1"/>
        <end position="21"/>
    </location>
</feature>
<protein>
    <recommendedName>
        <fullName evidence="18">CFEM domain-containing protein</fullName>
    </recommendedName>
</protein>
<gene>
    <name evidence="19" type="ORF">Cpir12675_002318</name>
</gene>
<proteinExistence type="inferred from homology"/>
<evidence type="ECO:0000313" key="20">
    <source>
        <dbReference type="Proteomes" id="UP001583280"/>
    </source>
</evidence>
<keyword evidence="7 16" id="KW-0812">Transmembrane</keyword>
<feature type="transmembrane region" description="Helical" evidence="16">
    <location>
        <begin position="212"/>
        <end position="240"/>
    </location>
</feature>
<evidence type="ECO:0000256" key="12">
    <source>
        <dbReference type="ARBA" id="ARBA00023288"/>
    </source>
</evidence>
<feature type="transmembrane region" description="Helical" evidence="16">
    <location>
        <begin position="102"/>
        <end position="124"/>
    </location>
</feature>
<keyword evidence="10 16" id="KW-0472">Membrane</keyword>